<accession>A0A1D2QT73</accession>
<name>A0A1D2QT73_9GAMM</name>
<gene>
    <name evidence="2" type="ORF">AB835_01600</name>
</gene>
<organism evidence="2 3">
    <name type="scientific">Candidatus Endobugula sertula</name>
    <name type="common">Bugula neritina bacterial symbiont</name>
    <dbReference type="NCBI Taxonomy" id="62101"/>
    <lineage>
        <taxon>Bacteria</taxon>
        <taxon>Pseudomonadati</taxon>
        <taxon>Pseudomonadota</taxon>
        <taxon>Gammaproteobacteria</taxon>
        <taxon>Cellvibrionales</taxon>
        <taxon>Cellvibrionaceae</taxon>
        <taxon>Candidatus Endobugula</taxon>
    </lineage>
</organism>
<reference evidence="2 3" key="1">
    <citation type="journal article" date="2016" name="Appl. Environ. Microbiol.">
        <title>Lack of Overt Genome Reduction in the Bryostatin-Producing Bryozoan Symbiont "Candidatus Endobugula sertula".</title>
        <authorList>
            <person name="Miller I.J."/>
            <person name="Vanee N."/>
            <person name="Fong S.S."/>
            <person name="Lim-Fong G.E."/>
            <person name="Kwan J.C."/>
        </authorList>
    </citation>
    <scope>NUCLEOTIDE SEQUENCE [LARGE SCALE GENOMIC DNA]</scope>
    <source>
        <strain evidence="2">AB1-4</strain>
    </source>
</reference>
<comment type="caution">
    <text evidence="2">The sequence shown here is derived from an EMBL/GenBank/DDBJ whole genome shotgun (WGS) entry which is preliminary data.</text>
</comment>
<evidence type="ECO:0000313" key="3">
    <source>
        <dbReference type="Proteomes" id="UP000242502"/>
    </source>
</evidence>
<feature type="signal peptide" evidence="1">
    <location>
        <begin position="1"/>
        <end position="27"/>
    </location>
</feature>
<dbReference type="AlphaFoldDB" id="A0A1D2QT73"/>
<evidence type="ECO:0000313" key="2">
    <source>
        <dbReference type="EMBL" id="ODS24777.1"/>
    </source>
</evidence>
<protein>
    <recommendedName>
        <fullName evidence="4">VWFA domain-containing protein</fullName>
    </recommendedName>
</protein>
<evidence type="ECO:0008006" key="4">
    <source>
        <dbReference type="Google" id="ProtNLM"/>
    </source>
</evidence>
<feature type="chain" id="PRO_5008906568" description="VWFA domain-containing protein" evidence="1">
    <location>
        <begin position="28"/>
        <end position="215"/>
    </location>
</feature>
<keyword evidence="1" id="KW-0732">Signal</keyword>
<dbReference type="STRING" id="62101.AB835_01600"/>
<sequence length="215" mass="23204">MKIAKTLSKTFAVSFTSALLITAPTYAKTLTIGIDLSGSNPLLSDPAFAVNAARFAADKVSALKNGDVLQLMRFGARTSTENLQTQRIVISGRNRPKKMAKQVEAYIRTLPKQLNKGQPSTNLVTWLEFTNDFNCNEQSTVLAITDGLESSSVISAKAFITGSKSLPTPDVDLTGCKVIFYGLGAGLEFTAIKHIRKGWTDYLGKSGAEFSYIAP</sequence>
<evidence type="ECO:0000256" key="1">
    <source>
        <dbReference type="SAM" id="SignalP"/>
    </source>
</evidence>
<dbReference type="Proteomes" id="UP000242502">
    <property type="component" value="Unassembled WGS sequence"/>
</dbReference>
<dbReference type="EMBL" id="MDLC01000004">
    <property type="protein sequence ID" value="ODS24777.1"/>
    <property type="molecule type" value="Genomic_DNA"/>
</dbReference>
<proteinExistence type="predicted"/>